<dbReference type="PROSITE" id="PS51379">
    <property type="entry name" value="4FE4S_FER_2"/>
    <property type="match status" value="2"/>
</dbReference>
<evidence type="ECO:0000256" key="2">
    <source>
        <dbReference type="ARBA" id="ARBA00003532"/>
    </source>
</evidence>
<keyword evidence="8" id="KW-0408">Iron</keyword>
<keyword evidence="3" id="KW-0813">Transport</keyword>
<feature type="domain" description="4Fe-4S ferredoxin-type" evidence="10">
    <location>
        <begin position="70"/>
        <end position="100"/>
    </location>
</feature>
<keyword evidence="9" id="KW-0411">Iron-sulfur</keyword>
<evidence type="ECO:0000256" key="3">
    <source>
        <dbReference type="ARBA" id="ARBA00022448"/>
    </source>
</evidence>
<dbReference type="AlphaFoldDB" id="A0A2A5KMC1"/>
<keyword evidence="12" id="KW-1185">Reference proteome</keyword>
<evidence type="ECO:0000256" key="4">
    <source>
        <dbReference type="ARBA" id="ARBA00022485"/>
    </source>
</evidence>
<reference evidence="11 12" key="1">
    <citation type="submission" date="2017-09" db="EMBL/GenBank/DDBJ databases">
        <title>Comparative genomics of rhizobia isolated from Phaseolus vulgaris in China.</title>
        <authorList>
            <person name="Tong W."/>
        </authorList>
    </citation>
    <scope>NUCLEOTIDE SEQUENCE [LARGE SCALE GENOMIC DNA]</scope>
    <source>
        <strain evidence="11 12">L101</strain>
    </source>
</reference>
<dbReference type="EMBL" id="NXDM01000030">
    <property type="protein sequence ID" value="PCK78165.1"/>
    <property type="molecule type" value="Genomic_DNA"/>
</dbReference>
<evidence type="ECO:0000256" key="1">
    <source>
        <dbReference type="ARBA" id="ARBA00001966"/>
    </source>
</evidence>
<evidence type="ECO:0000256" key="7">
    <source>
        <dbReference type="ARBA" id="ARBA00022982"/>
    </source>
</evidence>
<organism evidence="11 12">
    <name type="scientific">Rhizobium sophoriradicis</name>
    <dbReference type="NCBI Taxonomy" id="1535245"/>
    <lineage>
        <taxon>Bacteria</taxon>
        <taxon>Pseudomonadati</taxon>
        <taxon>Pseudomonadota</taxon>
        <taxon>Alphaproteobacteria</taxon>
        <taxon>Hyphomicrobiales</taxon>
        <taxon>Rhizobiaceae</taxon>
        <taxon>Rhizobium/Agrobacterium group</taxon>
        <taxon>Rhizobium</taxon>
    </lineage>
</organism>
<dbReference type="SUPFAM" id="SSF54862">
    <property type="entry name" value="4Fe-4S ferredoxins"/>
    <property type="match status" value="1"/>
</dbReference>
<keyword evidence="4" id="KW-0004">4Fe-4S</keyword>
<dbReference type="RefSeq" id="WP_096764400.1">
    <property type="nucleotide sequence ID" value="NZ_NXDM01000030.1"/>
</dbReference>
<dbReference type="NCBIfam" id="TIGR02936">
    <property type="entry name" value="fdxN_nitrog"/>
    <property type="match status" value="1"/>
</dbReference>
<dbReference type="Gene3D" id="3.30.70.20">
    <property type="match status" value="1"/>
</dbReference>
<evidence type="ECO:0000256" key="8">
    <source>
        <dbReference type="ARBA" id="ARBA00023004"/>
    </source>
</evidence>
<evidence type="ECO:0000313" key="12">
    <source>
        <dbReference type="Proteomes" id="UP000218807"/>
    </source>
</evidence>
<feature type="domain" description="4Fe-4S ferredoxin-type" evidence="10">
    <location>
        <begin position="17"/>
        <end position="46"/>
    </location>
</feature>
<name>A0A2A5KMC1_9HYPH</name>
<accession>A0A2A5KMC1</accession>
<comment type="cofactor">
    <cofactor evidence="1">
        <name>[4Fe-4S] cluster</name>
        <dbReference type="ChEBI" id="CHEBI:49883"/>
    </cofactor>
</comment>
<dbReference type="GO" id="GO:0051539">
    <property type="term" value="F:4 iron, 4 sulfur cluster binding"/>
    <property type="evidence" value="ECO:0007669"/>
    <property type="project" value="UniProtKB-KW"/>
</dbReference>
<evidence type="ECO:0000256" key="9">
    <source>
        <dbReference type="ARBA" id="ARBA00023014"/>
    </source>
</evidence>
<dbReference type="Pfam" id="PF12838">
    <property type="entry name" value="Fer4_7"/>
    <property type="match status" value="1"/>
</dbReference>
<dbReference type="PANTHER" id="PTHR43687">
    <property type="entry name" value="ADENYLYLSULFATE REDUCTASE, BETA SUBUNIT"/>
    <property type="match status" value="1"/>
</dbReference>
<dbReference type="PANTHER" id="PTHR43687:SF1">
    <property type="entry name" value="FERREDOXIN III"/>
    <property type="match status" value="1"/>
</dbReference>
<protein>
    <submittedName>
        <fullName evidence="11">Ferredoxin III, nif-specific</fullName>
    </submittedName>
</protein>
<keyword evidence="6" id="KW-0677">Repeat</keyword>
<evidence type="ECO:0000256" key="6">
    <source>
        <dbReference type="ARBA" id="ARBA00022737"/>
    </source>
</evidence>
<dbReference type="InterPro" id="IPR050572">
    <property type="entry name" value="Fe-S_Ferredoxin"/>
</dbReference>
<keyword evidence="5" id="KW-0479">Metal-binding</keyword>
<gene>
    <name evidence="11" type="primary">fdxB</name>
    <name evidence="11" type="ORF">CPT34_25905</name>
</gene>
<evidence type="ECO:0000259" key="10">
    <source>
        <dbReference type="PROSITE" id="PS51379"/>
    </source>
</evidence>
<keyword evidence="7" id="KW-0249">Electron transport</keyword>
<proteinExistence type="predicted"/>
<comment type="caution">
    <text evidence="11">The sequence shown here is derived from an EMBL/GenBank/DDBJ whole genome shotgun (WGS) entry which is preliminary data.</text>
</comment>
<dbReference type="Proteomes" id="UP000218807">
    <property type="component" value="Unassembled WGS sequence"/>
</dbReference>
<comment type="function">
    <text evidence="2">Ferredoxins are iron-sulfur proteins that transfer electrons in a wide variety of metabolic reactions.</text>
</comment>
<dbReference type="GO" id="GO:0046872">
    <property type="term" value="F:metal ion binding"/>
    <property type="evidence" value="ECO:0007669"/>
    <property type="project" value="UniProtKB-KW"/>
</dbReference>
<dbReference type="InterPro" id="IPR017896">
    <property type="entry name" value="4Fe4S_Fe-S-bd"/>
</dbReference>
<evidence type="ECO:0000313" key="11">
    <source>
        <dbReference type="EMBL" id="PCK78165.1"/>
    </source>
</evidence>
<evidence type="ECO:0000256" key="5">
    <source>
        <dbReference type="ARBA" id="ARBA00022723"/>
    </source>
</evidence>
<sequence>MTGSFTTRDGSSWVPKYLVAVDGATCIGCGRCFKVCSREVMRLYGVDEAGEIIGACDEEDEDFDGNLNRMIMVVDHPGRCIGCGACSRVCAKNCQTHVEADNAVDNGTEKPE</sequence>
<dbReference type="InterPro" id="IPR014283">
    <property type="entry name" value="FdIII_4_nif"/>
</dbReference>